<dbReference type="SUPFAM" id="SSF46689">
    <property type="entry name" value="Homeodomain-like"/>
    <property type="match status" value="1"/>
</dbReference>
<organism evidence="6">
    <name type="scientific">Methyloraptor flagellatus</name>
    <dbReference type="NCBI Taxonomy" id="3162530"/>
    <lineage>
        <taxon>Bacteria</taxon>
        <taxon>Pseudomonadati</taxon>
        <taxon>Pseudomonadota</taxon>
        <taxon>Alphaproteobacteria</taxon>
        <taxon>Hyphomicrobiales</taxon>
        <taxon>Ancalomicrobiaceae</taxon>
        <taxon>Methyloraptor</taxon>
    </lineage>
</organism>
<dbReference type="PROSITE" id="PS50977">
    <property type="entry name" value="HTH_TETR_2"/>
    <property type="match status" value="1"/>
</dbReference>
<evidence type="ECO:0000256" key="1">
    <source>
        <dbReference type="ARBA" id="ARBA00023015"/>
    </source>
</evidence>
<keyword evidence="3" id="KW-0804">Transcription</keyword>
<dbReference type="InterPro" id="IPR050109">
    <property type="entry name" value="HTH-type_TetR-like_transc_reg"/>
</dbReference>
<dbReference type="Pfam" id="PF00440">
    <property type="entry name" value="TetR_N"/>
    <property type="match status" value="1"/>
</dbReference>
<dbReference type="RefSeq" id="WP_407049866.1">
    <property type="nucleotide sequence ID" value="NZ_CP158568.1"/>
</dbReference>
<evidence type="ECO:0000313" key="6">
    <source>
        <dbReference type="EMBL" id="XBY44774.1"/>
    </source>
</evidence>
<gene>
    <name evidence="6" type="ORF">ABS361_00225</name>
</gene>
<keyword evidence="1" id="KW-0805">Transcription regulation</keyword>
<dbReference type="GO" id="GO:0000976">
    <property type="term" value="F:transcription cis-regulatory region binding"/>
    <property type="evidence" value="ECO:0007669"/>
    <property type="project" value="TreeGrafter"/>
</dbReference>
<protein>
    <submittedName>
        <fullName evidence="6">TetR/AcrR family transcriptional regulator</fullName>
    </submittedName>
</protein>
<feature type="DNA-binding region" description="H-T-H motif" evidence="4">
    <location>
        <begin position="31"/>
        <end position="50"/>
    </location>
</feature>
<dbReference type="AlphaFoldDB" id="A0AAU7XD20"/>
<name>A0AAU7XD20_9HYPH</name>
<dbReference type="GO" id="GO:0003700">
    <property type="term" value="F:DNA-binding transcription factor activity"/>
    <property type="evidence" value="ECO:0007669"/>
    <property type="project" value="TreeGrafter"/>
</dbReference>
<dbReference type="Gene3D" id="1.10.10.60">
    <property type="entry name" value="Homeodomain-like"/>
    <property type="match status" value="1"/>
</dbReference>
<dbReference type="Gene3D" id="1.10.357.10">
    <property type="entry name" value="Tetracycline Repressor, domain 2"/>
    <property type="match status" value="1"/>
</dbReference>
<evidence type="ECO:0000256" key="2">
    <source>
        <dbReference type="ARBA" id="ARBA00023125"/>
    </source>
</evidence>
<dbReference type="PANTHER" id="PTHR30055">
    <property type="entry name" value="HTH-TYPE TRANSCRIPTIONAL REGULATOR RUTR"/>
    <property type="match status" value="1"/>
</dbReference>
<dbReference type="FunFam" id="1.10.10.60:FF:000141">
    <property type="entry name" value="TetR family transcriptional regulator"/>
    <property type="match status" value="1"/>
</dbReference>
<dbReference type="InterPro" id="IPR036271">
    <property type="entry name" value="Tet_transcr_reg_TetR-rel_C_sf"/>
</dbReference>
<dbReference type="InterPro" id="IPR009057">
    <property type="entry name" value="Homeodomain-like_sf"/>
</dbReference>
<feature type="domain" description="HTH tetR-type" evidence="5">
    <location>
        <begin position="9"/>
        <end position="68"/>
    </location>
</feature>
<dbReference type="SUPFAM" id="SSF48498">
    <property type="entry name" value="Tetracyclin repressor-like, C-terminal domain"/>
    <property type="match status" value="1"/>
</dbReference>
<accession>A0AAU7XD20</accession>
<dbReference type="KEGG" id="mflg:ABS361_00225"/>
<sequence>MAEPTDRSAGKTEAILEAAKRVFLKDGFASSVDRIAAEAGVAKQTIYSRFGSKEGLLRAMADRLKWPIGAFFQSDGPAGDVLTAVGEATLERIVSTDMACLSRLLIAQATEFPDLARLNYEMGPLRTRGLLADYLDRLVREGRMPPADTTEAADVFLSLLQGLYRHGLLLGAIEPPDPAVRTAHVARTVERFRRLYDLKD</sequence>
<dbReference type="Pfam" id="PF14246">
    <property type="entry name" value="TetR_C_7"/>
    <property type="match status" value="1"/>
</dbReference>
<evidence type="ECO:0000259" key="5">
    <source>
        <dbReference type="PROSITE" id="PS50977"/>
    </source>
</evidence>
<reference evidence="6" key="1">
    <citation type="submission" date="2024-06" db="EMBL/GenBank/DDBJ databases">
        <title>Methylostella associata gen. nov., sp. nov., a novel Ancalomicrobiaceae-affiliated facultatively methylotrophic bacteria that feed on methanotrophs of the genus Methylococcus.</title>
        <authorList>
            <person name="Saltykova V."/>
            <person name="Danilova O.V."/>
            <person name="Oshkin I.Y."/>
            <person name="Belova S.E."/>
            <person name="Pimenov N.V."/>
            <person name="Dedysh S.N."/>
        </authorList>
    </citation>
    <scope>NUCLEOTIDE SEQUENCE</scope>
    <source>
        <strain evidence="6">S20</strain>
    </source>
</reference>
<dbReference type="PRINTS" id="PR00455">
    <property type="entry name" value="HTHTETR"/>
</dbReference>
<keyword evidence="2 4" id="KW-0238">DNA-binding</keyword>
<dbReference type="EMBL" id="CP158568">
    <property type="protein sequence ID" value="XBY44774.1"/>
    <property type="molecule type" value="Genomic_DNA"/>
</dbReference>
<dbReference type="PANTHER" id="PTHR30055:SF146">
    <property type="entry name" value="HTH-TYPE TRANSCRIPTIONAL DUAL REGULATOR CECR"/>
    <property type="match status" value="1"/>
</dbReference>
<evidence type="ECO:0000256" key="4">
    <source>
        <dbReference type="PROSITE-ProRule" id="PRU00335"/>
    </source>
</evidence>
<evidence type="ECO:0000256" key="3">
    <source>
        <dbReference type="ARBA" id="ARBA00023163"/>
    </source>
</evidence>
<proteinExistence type="predicted"/>
<dbReference type="InterPro" id="IPR039536">
    <property type="entry name" value="TetR_C_Proteobacteria"/>
</dbReference>
<dbReference type="InterPro" id="IPR001647">
    <property type="entry name" value="HTH_TetR"/>
</dbReference>